<feature type="transmembrane region" description="Helical" evidence="1">
    <location>
        <begin position="405"/>
        <end position="429"/>
    </location>
</feature>
<dbReference type="OrthoDB" id="9786218at2"/>
<feature type="transmembrane region" description="Helical" evidence="1">
    <location>
        <begin position="266"/>
        <end position="285"/>
    </location>
</feature>
<feature type="transmembrane region" description="Helical" evidence="1">
    <location>
        <begin position="215"/>
        <end position="236"/>
    </location>
</feature>
<name>A0A414NX03_9FIRM</name>
<feature type="transmembrane region" description="Helical" evidence="1">
    <location>
        <begin position="86"/>
        <end position="104"/>
    </location>
</feature>
<organism evidence="2 3">
    <name type="scientific">Mitsuokella multacida</name>
    <dbReference type="NCBI Taxonomy" id="52226"/>
    <lineage>
        <taxon>Bacteria</taxon>
        <taxon>Bacillati</taxon>
        <taxon>Bacillota</taxon>
        <taxon>Negativicutes</taxon>
        <taxon>Selenomonadales</taxon>
        <taxon>Selenomonadaceae</taxon>
        <taxon>Mitsuokella</taxon>
    </lineage>
</organism>
<reference evidence="2 3" key="1">
    <citation type="submission" date="2018-08" db="EMBL/GenBank/DDBJ databases">
        <title>A genome reference for cultivated species of the human gut microbiota.</title>
        <authorList>
            <person name="Zou Y."/>
            <person name="Xue W."/>
            <person name="Luo G."/>
        </authorList>
    </citation>
    <scope>NUCLEOTIDE SEQUENCE [LARGE SCALE GENOMIC DNA]</scope>
    <source>
        <strain evidence="2 3">AM25-21AC</strain>
    </source>
</reference>
<feature type="transmembrane region" description="Helical" evidence="1">
    <location>
        <begin position="291"/>
        <end position="324"/>
    </location>
</feature>
<feature type="transmembrane region" description="Helical" evidence="1">
    <location>
        <begin position="374"/>
        <end position="393"/>
    </location>
</feature>
<evidence type="ECO:0000256" key="1">
    <source>
        <dbReference type="SAM" id="Phobius"/>
    </source>
</evidence>
<keyword evidence="1" id="KW-1133">Transmembrane helix</keyword>
<evidence type="ECO:0000313" key="3">
    <source>
        <dbReference type="Proteomes" id="UP000283442"/>
    </source>
</evidence>
<evidence type="ECO:0000313" key="2">
    <source>
        <dbReference type="EMBL" id="RHF51800.1"/>
    </source>
</evidence>
<dbReference type="Proteomes" id="UP000283442">
    <property type="component" value="Unassembled WGS sequence"/>
</dbReference>
<feature type="transmembrane region" description="Helical" evidence="1">
    <location>
        <begin position="344"/>
        <end position="362"/>
    </location>
</feature>
<sequence length="558" mass="64393">MEMNSAKILQRERKTLFFLSMFIGLLFISRSLDNDIWFLLSHGRYVVQYGWPTTDPLSMHEGLDFVMQQWLSAVIFWESYVIGGESGPIAVVYIVSTAIICAYYRLLRLVAQGNRSIAIAMTALFMIIICPLFMVTRPQIFSLLIFILTIYLLEKSTKSITWPRYLGFFLLSVLLINLHAAMWPLMAILVVPYLIEKMTRLDKKGYFLHQIETLWRSYVLLLGLILVAGVLNPYGIDAMTYTMHSYGIDTINKIVGEMHPLTFDNIFGKIGFILLGLSILMYSKAKFPLRWALLSLGTAILMLSAIRSSDLFLLFGLMPVAYFFRNWQRMPEHKAGKIAINKRFCIIMMILILITYSYSLYYSKEAILQSLKQVPLLTKSVIFTLTTLIIFVEEKYGGLKKITSLPIRLMSLITVILTVFSLTSLLGFFHPTEPLCQRAVYAILADSEMKTNTIWINYNYGGYAEFCGLRPYIDPRAEVFLKANNHKKDILQEYDDLETATIPYQEFLSHYDFDYILTVQGDILYTYLKEDSNYELVLEYEGKDYGKDSRVRLYRPIG</sequence>
<accession>A0A414NX03</accession>
<evidence type="ECO:0008006" key="4">
    <source>
        <dbReference type="Google" id="ProtNLM"/>
    </source>
</evidence>
<dbReference type="RefSeq" id="WP_118175985.1">
    <property type="nucleotide sequence ID" value="NZ_CAMKFF010000008.1"/>
</dbReference>
<feature type="transmembrane region" description="Helical" evidence="1">
    <location>
        <begin position="168"/>
        <end position="195"/>
    </location>
</feature>
<protein>
    <recommendedName>
        <fullName evidence="4">Glycosyltransferase RgtA/B/C/D-like domain-containing protein</fullName>
    </recommendedName>
</protein>
<proteinExistence type="predicted"/>
<comment type="caution">
    <text evidence="2">The sequence shown here is derived from an EMBL/GenBank/DDBJ whole genome shotgun (WGS) entry which is preliminary data.</text>
</comment>
<feature type="transmembrane region" description="Helical" evidence="1">
    <location>
        <begin position="116"/>
        <end position="134"/>
    </location>
</feature>
<gene>
    <name evidence="2" type="ORF">DW674_06140</name>
</gene>
<feature type="transmembrane region" description="Helical" evidence="1">
    <location>
        <begin position="140"/>
        <end position="156"/>
    </location>
</feature>
<keyword evidence="1" id="KW-0812">Transmembrane</keyword>
<dbReference type="EMBL" id="QRHE01000005">
    <property type="protein sequence ID" value="RHF51800.1"/>
    <property type="molecule type" value="Genomic_DNA"/>
</dbReference>
<dbReference type="AlphaFoldDB" id="A0A414NX03"/>
<keyword evidence="1" id="KW-0472">Membrane</keyword>